<name>A0ACC2SNR0_9FUNG</name>
<comment type="caution">
    <text evidence="1">The sequence shown here is derived from an EMBL/GenBank/DDBJ whole genome shotgun (WGS) entry which is preliminary data.</text>
</comment>
<sequence length="138" mass="15183">MKEIPTTPPYPTCLLFRTSCSLATAVNYLVRIAPIVYLAFQARPSTPMGAQPDSGMGHGTNTHGAIQQYLDRKASREEGNRKEGNDVTNDKLLLTMLIGKLQLHDLNPDTLWAASLQDQPPADLWAQTRVGFDFGESP</sequence>
<keyword evidence="2" id="KW-1185">Reference proteome</keyword>
<evidence type="ECO:0000313" key="1">
    <source>
        <dbReference type="EMBL" id="KAJ9063914.1"/>
    </source>
</evidence>
<proteinExistence type="predicted"/>
<reference evidence="1" key="1">
    <citation type="submission" date="2022-04" db="EMBL/GenBank/DDBJ databases">
        <title>Genome of the entomopathogenic fungus Entomophthora muscae.</title>
        <authorList>
            <person name="Elya C."/>
            <person name="Lovett B.R."/>
            <person name="Lee E."/>
            <person name="Macias A.M."/>
            <person name="Hajek A.E."/>
            <person name="De Bivort B.L."/>
            <person name="Kasson M.T."/>
            <person name="De Fine Licht H.H."/>
            <person name="Stajich J.E."/>
        </authorList>
    </citation>
    <scope>NUCLEOTIDE SEQUENCE</scope>
    <source>
        <strain evidence="1">Berkeley</strain>
    </source>
</reference>
<dbReference type="EMBL" id="QTSX02004591">
    <property type="protein sequence ID" value="KAJ9063914.1"/>
    <property type="molecule type" value="Genomic_DNA"/>
</dbReference>
<protein>
    <submittedName>
        <fullName evidence="1">Uncharacterized protein</fullName>
    </submittedName>
</protein>
<dbReference type="Proteomes" id="UP001165960">
    <property type="component" value="Unassembled WGS sequence"/>
</dbReference>
<organism evidence="1 2">
    <name type="scientific">Entomophthora muscae</name>
    <dbReference type="NCBI Taxonomy" id="34485"/>
    <lineage>
        <taxon>Eukaryota</taxon>
        <taxon>Fungi</taxon>
        <taxon>Fungi incertae sedis</taxon>
        <taxon>Zoopagomycota</taxon>
        <taxon>Entomophthoromycotina</taxon>
        <taxon>Entomophthoromycetes</taxon>
        <taxon>Entomophthorales</taxon>
        <taxon>Entomophthoraceae</taxon>
        <taxon>Entomophthora</taxon>
    </lineage>
</organism>
<accession>A0ACC2SNR0</accession>
<gene>
    <name evidence="1" type="ORF">DSO57_1035941</name>
</gene>
<evidence type="ECO:0000313" key="2">
    <source>
        <dbReference type="Proteomes" id="UP001165960"/>
    </source>
</evidence>